<evidence type="ECO:0000256" key="1">
    <source>
        <dbReference type="SAM" id="Phobius"/>
    </source>
</evidence>
<feature type="transmembrane region" description="Helical" evidence="1">
    <location>
        <begin position="257"/>
        <end position="276"/>
    </location>
</feature>
<dbReference type="OrthoDB" id="8229713at2"/>
<feature type="transmembrane region" description="Helical" evidence="1">
    <location>
        <begin position="35"/>
        <end position="55"/>
    </location>
</feature>
<gene>
    <name evidence="2" type="ordered locus">Ctha_2143</name>
</gene>
<keyword evidence="1" id="KW-1133">Transmembrane helix</keyword>
<organism evidence="2 3">
    <name type="scientific">Chloroherpeton thalassium (strain ATCC 35110 / GB-78)</name>
    <dbReference type="NCBI Taxonomy" id="517418"/>
    <lineage>
        <taxon>Bacteria</taxon>
        <taxon>Pseudomonadati</taxon>
        <taxon>Chlorobiota</taxon>
        <taxon>Chlorobiia</taxon>
        <taxon>Chlorobiales</taxon>
        <taxon>Chloroherpetonaceae</taxon>
        <taxon>Chloroherpeton</taxon>
    </lineage>
</organism>
<proteinExistence type="predicted"/>
<name>B3QVJ5_CHLT3</name>
<feature type="transmembrane region" description="Helical" evidence="1">
    <location>
        <begin position="88"/>
        <end position="108"/>
    </location>
</feature>
<keyword evidence="1" id="KW-0812">Transmembrane</keyword>
<evidence type="ECO:0000313" key="2">
    <source>
        <dbReference type="EMBL" id="ACF14595.1"/>
    </source>
</evidence>
<keyword evidence="3" id="KW-1185">Reference proteome</keyword>
<feature type="transmembrane region" description="Helical" evidence="1">
    <location>
        <begin position="288"/>
        <end position="312"/>
    </location>
</feature>
<dbReference type="Proteomes" id="UP000001208">
    <property type="component" value="Chromosome"/>
</dbReference>
<dbReference type="EMBL" id="CP001100">
    <property type="protein sequence ID" value="ACF14595.1"/>
    <property type="molecule type" value="Genomic_DNA"/>
</dbReference>
<evidence type="ECO:0000313" key="3">
    <source>
        <dbReference type="Proteomes" id="UP000001208"/>
    </source>
</evidence>
<reference evidence="2 3" key="1">
    <citation type="submission" date="2008-06" db="EMBL/GenBank/DDBJ databases">
        <title>Complete sequence of Chloroherpeton thalassium ATCC 35110.</title>
        <authorList>
            <consortium name="US DOE Joint Genome Institute"/>
            <person name="Lucas S."/>
            <person name="Copeland A."/>
            <person name="Lapidus A."/>
            <person name="Glavina del Rio T."/>
            <person name="Dalin E."/>
            <person name="Tice H."/>
            <person name="Bruce D."/>
            <person name="Goodwin L."/>
            <person name="Pitluck S."/>
            <person name="Schmutz J."/>
            <person name="Larimer F."/>
            <person name="Land M."/>
            <person name="Hauser L."/>
            <person name="Kyrpides N."/>
            <person name="Mikhailova N."/>
            <person name="Liu Z."/>
            <person name="Li T."/>
            <person name="Zhao F."/>
            <person name="Overmann J."/>
            <person name="Bryant D.A."/>
            <person name="Richardson P."/>
        </authorList>
    </citation>
    <scope>NUCLEOTIDE SEQUENCE [LARGE SCALE GENOMIC DNA]</scope>
    <source>
        <strain evidence="3">ATCC 35110 / GB-78</strain>
    </source>
</reference>
<keyword evidence="1" id="KW-0472">Membrane</keyword>
<dbReference type="HOGENOM" id="CLU_815591_0_0_10"/>
<sequence length="340" mass="39487">MNIPLLFATIFLHNTHLIEKHTDGKLIKMIDWYSGYNVFYIYVLLLIMGLSAIILNLQNLIYFSVFGVYVINVFCLYASYVRKRYIDVLFILLLISATGGLFIFIYTWSGFGRLLFAKYFIVILFVWSPVLTKKRNTIIKTLILFLFPVIVGVSGILRVQQLRPNEYDLNKSITTGEGAGSIFSTMEHSELVVNHIMDERYELLYGESYLATIFFWIPRNLWPNKPVGFGKQMVKWIQPNLYHTNHSLAGNYVAEAVANYGYFGYILAIAMIYIVIKLMSYYVKSNNIYKIIIAVIYIVSIPDLIWGGFFSFFVRATLSSMFCVVIIFFMKKIIIYLYLF</sequence>
<feature type="transmembrane region" description="Helical" evidence="1">
    <location>
        <begin position="61"/>
        <end position="81"/>
    </location>
</feature>
<evidence type="ECO:0008006" key="4">
    <source>
        <dbReference type="Google" id="ProtNLM"/>
    </source>
</evidence>
<accession>B3QVJ5</accession>
<protein>
    <recommendedName>
        <fullName evidence="4">O-antigen polymerase</fullName>
    </recommendedName>
</protein>
<dbReference type="RefSeq" id="WP_012500678.1">
    <property type="nucleotide sequence ID" value="NC_011026.1"/>
</dbReference>
<feature type="transmembrane region" description="Helical" evidence="1">
    <location>
        <begin position="114"/>
        <end position="131"/>
    </location>
</feature>
<feature type="transmembrane region" description="Helical" evidence="1">
    <location>
        <begin position="138"/>
        <end position="157"/>
    </location>
</feature>
<feature type="transmembrane region" description="Helical" evidence="1">
    <location>
        <begin position="318"/>
        <end position="339"/>
    </location>
</feature>
<dbReference type="KEGG" id="cts:Ctha_2143"/>
<dbReference type="AlphaFoldDB" id="B3QVJ5"/>
<dbReference type="STRING" id="517418.Ctha_2143"/>